<keyword evidence="3" id="KW-1185">Reference proteome</keyword>
<proteinExistence type="predicted"/>
<feature type="compositionally biased region" description="Polar residues" evidence="1">
    <location>
        <begin position="130"/>
        <end position="143"/>
    </location>
</feature>
<feature type="region of interest" description="Disordered" evidence="1">
    <location>
        <begin position="112"/>
        <end position="183"/>
    </location>
</feature>
<organism evidence="2 3">
    <name type="scientific">Cannabis sativa</name>
    <name type="common">Hemp</name>
    <name type="synonym">Marijuana</name>
    <dbReference type="NCBI Taxonomy" id="3483"/>
    <lineage>
        <taxon>Eukaryota</taxon>
        <taxon>Viridiplantae</taxon>
        <taxon>Streptophyta</taxon>
        <taxon>Embryophyta</taxon>
        <taxon>Tracheophyta</taxon>
        <taxon>Spermatophyta</taxon>
        <taxon>Magnoliopsida</taxon>
        <taxon>eudicotyledons</taxon>
        <taxon>Gunneridae</taxon>
        <taxon>Pentapetalae</taxon>
        <taxon>rosids</taxon>
        <taxon>fabids</taxon>
        <taxon>Rosales</taxon>
        <taxon>Cannabaceae</taxon>
        <taxon>Cannabis</taxon>
    </lineage>
</organism>
<evidence type="ECO:0000256" key="1">
    <source>
        <dbReference type="SAM" id="MobiDB-lite"/>
    </source>
</evidence>
<evidence type="ECO:0000313" key="3">
    <source>
        <dbReference type="Proteomes" id="UP000596661"/>
    </source>
</evidence>
<accession>A0A803PQ07</accession>
<reference evidence="2" key="1">
    <citation type="submission" date="2018-11" db="EMBL/GenBank/DDBJ databases">
        <authorList>
            <person name="Grassa J C."/>
        </authorList>
    </citation>
    <scope>NUCLEOTIDE SEQUENCE [LARGE SCALE GENOMIC DNA]</scope>
</reference>
<name>A0A803PQ07_CANSA</name>
<dbReference type="EMBL" id="UZAU01000415">
    <property type="status" value="NOT_ANNOTATED_CDS"/>
    <property type="molecule type" value="Genomic_DNA"/>
</dbReference>
<dbReference type="Gramene" id="evm.model.05.330">
    <property type="protein sequence ID" value="cds.evm.model.05.330"/>
    <property type="gene ID" value="evm.TU.05.330"/>
</dbReference>
<evidence type="ECO:0000313" key="2">
    <source>
        <dbReference type="EnsemblPlants" id="cds.evm.model.05.330"/>
    </source>
</evidence>
<reference evidence="2" key="2">
    <citation type="submission" date="2021-03" db="UniProtKB">
        <authorList>
            <consortium name="EnsemblPlants"/>
        </authorList>
    </citation>
    <scope>IDENTIFICATION</scope>
</reference>
<dbReference type="AlphaFoldDB" id="A0A803PQ07"/>
<feature type="compositionally biased region" description="Polar residues" evidence="1">
    <location>
        <begin position="153"/>
        <end position="163"/>
    </location>
</feature>
<dbReference type="EnsemblPlants" id="evm.model.05.330">
    <property type="protein sequence ID" value="cds.evm.model.05.330"/>
    <property type="gene ID" value="evm.TU.05.330"/>
</dbReference>
<protein>
    <submittedName>
        <fullName evidence="2">Uncharacterized protein</fullName>
    </submittedName>
</protein>
<sequence length="210" mass="23000">MVEVNTNHLPSSSQIKASFFLILVLIPMNKMSATFTINRLPTPVLNYFTPYECLFGKKPDYTILRSFAISIAPNHTIIPDAPIPNRTIQPNLVTTTAATLPAAPDVVTLDQPQQQNVAPNSPFPTPDPLPQSSTHPPITQPSTNSPPLPIPATVSSSIPQENTTRTHHMQTRSRSGIVKPKAYLATKHPLPEFLLPTEPTSLKKALQHPK</sequence>
<dbReference type="Proteomes" id="UP000596661">
    <property type="component" value="Chromosome 5"/>
</dbReference>